<keyword evidence="3" id="KW-1185">Reference proteome</keyword>
<reference evidence="2" key="1">
    <citation type="submission" date="2022-12" db="EMBL/GenBank/DDBJ databases">
        <authorList>
            <person name="Webb A."/>
        </authorList>
    </citation>
    <scope>NUCLEOTIDE SEQUENCE</scope>
    <source>
        <strain evidence="2">Pd1</strain>
    </source>
</reference>
<comment type="caution">
    <text evidence="2">The sequence shown here is derived from an EMBL/GenBank/DDBJ whole genome shotgun (WGS) entry which is preliminary data.</text>
</comment>
<feature type="domain" description="Anaphase-promoting complex subunit 4 long" evidence="1">
    <location>
        <begin position="1"/>
        <end position="94"/>
    </location>
</feature>
<protein>
    <recommendedName>
        <fullName evidence="1">Anaphase-promoting complex subunit 4 long domain-containing protein</fullName>
    </recommendedName>
</protein>
<evidence type="ECO:0000259" key="1">
    <source>
        <dbReference type="Pfam" id="PF12896"/>
    </source>
</evidence>
<evidence type="ECO:0000313" key="3">
    <source>
        <dbReference type="Proteomes" id="UP001162029"/>
    </source>
</evidence>
<dbReference type="InterPro" id="IPR024790">
    <property type="entry name" value="APC4_long_dom"/>
</dbReference>
<gene>
    <name evidence="2" type="ORF">PDE001_LOCUS9348</name>
</gene>
<organism evidence="2 3">
    <name type="scientific">Peronospora destructor</name>
    <dbReference type="NCBI Taxonomy" id="86335"/>
    <lineage>
        <taxon>Eukaryota</taxon>
        <taxon>Sar</taxon>
        <taxon>Stramenopiles</taxon>
        <taxon>Oomycota</taxon>
        <taxon>Peronosporomycetes</taxon>
        <taxon>Peronosporales</taxon>
        <taxon>Peronosporaceae</taxon>
        <taxon>Peronospora</taxon>
    </lineage>
</organism>
<dbReference type="Proteomes" id="UP001162029">
    <property type="component" value="Unassembled WGS sequence"/>
</dbReference>
<dbReference type="EMBL" id="CANTFM010002050">
    <property type="protein sequence ID" value="CAI5744184.1"/>
    <property type="molecule type" value="Genomic_DNA"/>
</dbReference>
<proteinExistence type="predicted"/>
<dbReference type="AlphaFoldDB" id="A0AAV0V8Z8"/>
<accession>A0AAV0V8Z8</accession>
<name>A0AAV0V8Z8_9STRA</name>
<dbReference type="Pfam" id="PF12896">
    <property type="entry name" value="ANAPC4"/>
    <property type="match status" value="1"/>
</dbReference>
<evidence type="ECO:0000313" key="2">
    <source>
        <dbReference type="EMBL" id="CAI5744184.1"/>
    </source>
</evidence>
<sequence>MQKALSSGCDSLRTLAEGKLKHALVNVLFLLSELSGHAKWNAQTYATALGITVSALDDLVQATQHALIDVEALILAIHETLQDFTLFFQWLLERIRIHTNWNRLRGETSSAAICGGDSGNSSSSKSLLNLRRLCDFLQRAAEAAQRFRQQQPSHSAYKVETTFGNLVSLQLLAQPIPSKGRTGQSGAGLLTLIKCIHDQWSAMLDTVVETLAQTIRREKSGCVTIGSTSNAVEECHIHWRQPFINLRSKEITTNEDQSDDDKSDEETIDWNSLKHYGHMRDDQAYCSTIMIGFRLQSGVLLLLRALQRVDFLQLRHKSSSRLTWDTAVINFSGRPRAGAVVCRSFDFYGDGSPDKQERLAFVLDRAIGDQVHQEWLYLQPYDNVEFTHANSTVSFETSLAQSVTHTFIFDDARGRAIASSSDPSQSGKNATSVISAASRGILCVTFLPSRLAVFDAEDCEDNDSQYDDGVIGN</sequence>